<sequence>MEYLKREIPTCEVCQQPANQTCGGCKQVYYCSKSHQKQGWKEGHKSKCCSFKIQYSPALGKHMIATRDIKQGEIILKEKPAVVGPRMSCTAHCLACGNKLKPIEIQEKLDYYKCSQCNWPMCGPECDKSEVHKYECRIMADRGYKCSIKYENADKNEAAYCVIAPLRVLLMKDYNPKQYESIMNLESHLEDRMQTQLYTLLKTNLIAFIRNVIGLPFKDETILQVASIFDTNSFDVRSPDGTKRCRAIYVMASMMNHNCKPNTRHIFVGEDHNLVLLATVPIAKGELITATYTQSLWGTLDRRKHLKQYKCFDCECNRCRDPTEFGTYLGNIYCSMCNGPFSDKGLSKGAMLVSTNTLEETAPWKCEKCDHYIQSRQMFWGNNALKQELKGLNKTGPQELEEFVEKYNLTLHPTNHLVVQAKLGLVQIYGNYEGYTLTELPDNLLKRKIDLCHELLELADKLEPGWTRFRGTILLELQAAMSMQTKREFEDQKVTKEGAQDQLKQSMTLLQEAANILRIEPHMTEILEAKVKELSSQLDAANSISER</sequence>
<keyword evidence="1" id="KW-0479">Metal-binding</keyword>
<dbReference type="Pfam" id="PF00856">
    <property type="entry name" value="SET"/>
    <property type="match status" value="1"/>
</dbReference>
<organism evidence="7 8">
    <name type="scientific">Parnassius apollo</name>
    <name type="common">Apollo butterfly</name>
    <name type="synonym">Papilio apollo</name>
    <dbReference type="NCBI Taxonomy" id="110799"/>
    <lineage>
        <taxon>Eukaryota</taxon>
        <taxon>Metazoa</taxon>
        <taxon>Ecdysozoa</taxon>
        <taxon>Arthropoda</taxon>
        <taxon>Hexapoda</taxon>
        <taxon>Insecta</taxon>
        <taxon>Pterygota</taxon>
        <taxon>Neoptera</taxon>
        <taxon>Endopterygota</taxon>
        <taxon>Lepidoptera</taxon>
        <taxon>Glossata</taxon>
        <taxon>Ditrysia</taxon>
        <taxon>Papilionoidea</taxon>
        <taxon>Papilionidae</taxon>
        <taxon>Parnassiinae</taxon>
        <taxon>Parnassini</taxon>
        <taxon>Parnassius</taxon>
        <taxon>Parnassius</taxon>
    </lineage>
</organism>
<dbReference type="InterPro" id="IPR002893">
    <property type="entry name" value="Znf_MYND"/>
</dbReference>
<dbReference type="PANTHER" id="PTHR46455">
    <property type="entry name" value="SET AND MYND DOMAIN CONTAINING, ARTHROPOD-SPECIFIC, MEMBER 4, ISOFORM A"/>
    <property type="match status" value="1"/>
</dbReference>
<keyword evidence="3" id="KW-0862">Zinc</keyword>
<comment type="caution">
    <text evidence="7">The sequence shown here is derived from an EMBL/GenBank/DDBJ whole genome shotgun (WGS) entry which is preliminary data.</text>
</comment>
<dbReference type="Proteomes" id="UP000691718">
    <property type="component" value="Unassembled WGS sequence"/>
</dbReference>
<dbReference type="PANTHER" id="PTHR46455:SF1">
    <property type="entry name" value="SET AND MYND DOMAIN CONTAINING, ARTHROPOD-SPECIFIC, MEMBER 2"/>
    <property type="match status" value="1"/>
</dbReference>
<evidence type="ECO:0000256" key="2">
    <source>
        <dbReference type="ARBA" id="ARBA00022771"/>
    </source>
</evidence>
<reference evidence="7" key="1">
    <citation type="submission" date="2021-04" db="EMBL/GenBank/DDBJ databases">
        <authorList>
            <person name="Tunstrom K."/>
        </authorList>
    </citation>
    <scope>NUCLEOTIDE SEQUENCE</scope>
</reference>
<dbReference type="InterPro" id="IPR053010">
    <property type="entry name" value="SET_SmydA-8"/>
</dbReference>
<evidence type="ECO:0000259" key="5">
    <source>
        <dbReference type="PROSITE" id="PS50280"/>
    </source>
</evidence>
<proteinExistence type="predicted"/>
<dbReference type="CDD" id="cd20071">
    <property type="entry name" value="SET_SMYD"/>
    <property type="match status" value="1"/>
</dbReference>
<gene>
    <name evidence="7" type="ORF">PAPOLLO_LOCUS6261</name>
</gene>
<dbReference type="InterPro" id="IPR001214">
    <property type="entry name" value="SET_dom"/>
</dbReference>
<dbReference type="OrthoDB" id="265717at2759"/>
<dbReference type="PROSITE" id="PS50280">
    <property type="entry name" value="SET"/>
    <property type="match status" value="1"/>
</dbReference>
<evidence type="ECO:0000259" key="6">
    <source>
        <dbReference type="PROSITE" id="PS50865"/>
    </source>
</evidence>
<feature type="domain" description="MYND-type" evidence="6">
    <location>
        <begin position="11"/>
        <end position="48"/>
    </location>
</feature>
<dbReference type="Pfam" id="PF01753">
    <property type="entry name" value="zf-MYND"/>
    <property type="match status" value="1"/>
</dbReference>
<keyword evidence="8" id="KW-1185">Reference proteome</keyword>
<evidence type="ECO:0000256" key="3">
    <source>
        <dbReference type="ARBA" id="ARBA00022833"/>
    </source>
</evidence>
<dbReference type="EMBL" id="CAJQZP010000410">
    <property type="protein sequence ID" value="CAG4959977.1"/>
    <property type="molecule type" value="Genomic_DNA"/>
</dbReference>
<evidence type="ECO:0000256" key="4">
    <source>
        <dbReference type="PROSITE-ProRule" id="PRU00134"/>
    </source>
</evidence>
<protein>
    <submittedName>
        <fullName evidence="7">(apollo) hypothetical protein</fullName>
    </submittedName>
</protein>
<accession>A0A8S3WHB8</accession>
<name>A0A8S3WHB8_PARAO</name>
<feature type="domain" description="SET" evidence="5">
    <location>
        <begin position="46"/>
        <end position="293"/>
    </location>
</feature>
<keyword evidence="2 4" id="KW-0863">Zinc-finger</keyword>
<dbReference type="SMART" id="SM00317">
    <property type="entry name" value="SET"/>
    <property type="match status" value="1"/>
</dbReference>
<evidence type="ECO:0000313" key="8">
    <source>
        <dbReference type="Proteomes" id="UP000691718"/>
    </source>
</evidence>
<dbReference type="AlphaFoldDB" id="A0A8S3WHB8"/>
<dbReference type="GO" id="GO:0008270">
    <property type="term" value="F:zinc ion binding"/>
    <property type="evidence" value="ECO:0007669"/>
    <property type="project" value="UniProtKB-KW"/>
</dbReference>
<evidence type="ECO:0000256" key="1">
    <source>
        <dbReference type="ARBA" id="ARBA00022723"/>
    </source>
</evidence>
<evidence type="ECO:0000313" key="7">
    <source>
        <dbReference type="EMBL" id="CAG4959977.1"/>
    </source>
</evidence>
<dbReference type="PROSITE" id="PS50865">
    <property type="entry name" value="ZF_MYND_2"/>
    <property type="match status" value="1"/>
</dbReference>